<keyword evidence="1" id="KW-0732">Signal</keyword>
<evidence type="ECO:0008006" key="6">
    <source>
        <dbReference type="Google" id="ProtNLM"/>
    </source>
</evidence>
<dbReference type="EMBL" id="QAOG01000009">
    <property type="protein sequence ID" value="PTQ58318.1"/>
    <property type="molecule type" value="Genomic_DNA"/>
</dbReference>
<dbReference type="PROSITE" id="PS51257">
    <property type="entry name" value="PROKAR_LIPOPROTEIN"/>
    <property type="match status" value="1"/>
</dbReference>
<name>A0A2T5GG79_9SPHN</name>
<evidence type="ECO:0000256" key="1">
    <source>
        <dbReference type="SAM" id="SignalP"/>
    </source>
</evidence>
<sequence length="94" mass="9692">MKVVLSLITILGLSGCIAIGPSGPTGLASGSDGAMWSVRPTADVAACLAAKTQESDAVTYRADPVDNDKVIYRTRVSIFGARDSHSHEAAVSCL</sequence>
<organism evidence="2 4">
    <name type="scientific">Sphingomonas aurantiaca</name>
    <dbReference type="NCBI Taxonomy" id="185949"/>
    <lineage>
        <taxon>Bacteria</taxon>
        <taxon>Pseudomonadati</taxon>
        <taxon>Pseudomonadota</taxon>
        <taxon>Alphaproteobacteria</taxon>
        <taxon>Sphingomonadales</taxon>
        <taxon>Sphingomonadaceae</taxon>
        <taxon>Sphingomonas</taxon>
    </lineage>
</organism>
<evidence type="ECO:0000313" key="3">
    <source>
        <dbReference type="EMBL" id="VVT32469.1"/>
    </source>
</evidence>
<dbReference type="Proteomes" id="UP000244189">
    <property type="component" value="Unassembled WGS sequence"/>
</dbReference>
<evidence type="ECO:0000313" key="4">
    <source>
        <dbReference type="Proteomes" id="UP000244189"/>
    </source>
</evidence>
<reference evidence="2 4" key="1">
    <citation type="submission" date="2018-04" db="EMBL/GenBank/DDBJ databases">
        <title>Genomic Encyclopedia of Type Strains, Phase III (KMG-III): the genomes of soil and plant-associated and newly described type strains.</title>
        <authorList>
            <person name="Whitman W."/>
        </authorList>
    </citation>
    <scope>NUCLEOTIDE SEQUENCE [LARGE SCALE GENOMIC DNA]</scope>
    <source>
        <strain evidence="2 4">MA101b</strain>
    </source>
</reference>
<protein>
    <recommendedName>
        <fullName evidence="6">Lipoprotein</fullName>
    </recommendedName>
</protein>
<feature type="chain" id="PRO_5044580763" description="Lipoprotein" evidence="1">
    <location>
        <begin position="19"/>
        <end position="94"/>
    </location>
</feature>
<proteinExistence type="predicted"/>
<dbReference type="Proteomes" id="UP000326857">
    <property type="component" value="Unassembled WGS sequence"/>
</dbReference>
<keyword evidence="4" id="KW-1185">Reference proteome</keyword>
<evidence type="ECO:0000313" key="2">
    <source>
        <dbReference type="EMBL" id="PTQ58318.1"/>
    </source>
</evidence>
<evidence type="ECO:0000313" key="5">
    <source>
        <dbReference type="Proteomes" id="UP000326857"/>
    </source>
</evidence>
<dbReference type="RefSeq" id="WP_056420770.1">
    <property type="nucleotide sequence ID" value="NZ_JAPZPS010000007.1"/>
</dbReference>
<reference evidence="3 5" key="2">
    <citation type="submission" date="2019-09" db="EMBL/GenBank/DDBJ databases">
        <authorList>
            <person name="Dittami M. S."/>
        </authorList>
    </citation>
    <scope>NUCLEOTIDE SEQUENCE [LARGE SCALE GENOMIC DNA]</scope>
    <source>
        <strain evidence="3">SPHINGO391</strain>
    </source>
</reference>
<accession>A0A2T5GG79</accession>
<dbReference type="EMBL" id="CABVLI010000053">
    <property type="protein sequence ID" value="VVT32469.1"/>
    <property type="molecule type" value="Genomic_DNA"/>
</dbReference>
<gene>
    <name evidence="2" type="ORF">C8J26_3918</name>
    <name evidence="3" type="ORF">SPHINGO391_80002</name>
</gene>
<accession>A0A5E8AN31</accession>
<dbReference type="AlphaFoldDB" id="A0A2T5GG79"/>
<feature type="signal peptide" evidence="1">
    <location>
        <begin position="1"/>
        <end position="18"/>
    </location>
</feature>